<dbReference type="Proteomes" id="UP000494040">
    <property type="component" value="Unassembled WGS sequence"/>
</dbReference>
<feature type="compositionally biased region" description="Basic and acidic residues" evidence="1">
    <location>
        <begin position="108"/>
        <end position="141"/>
    </location>
</feature>
<reference evidence="2" key="1">
    <citation type="submission" date="2022-01" db="UniProtKB">
        <authorList>
            <consortium name="EnsemblMetazoa"/>
        </authorList>
    </citation>
    <scope>IDENTIFICATION</scope>
</reference>
<dbReference type="KEGG" id="clec:106672267"/>
<evidence type="ECO:0000313" key="2">
    <source>
        <dbReference type="EnsemblMetazoa" id="XP_014259042.1"/>
    </source>
</evidence>
<dbReference type="EnsemblMetazoa" id="XM_014403556.2">
    <property type="protein sequence ID" value="XP_014259042.1"/>
    <property type="gene ID" value="LOC106672267"/>
</dbReference>
<feature type="compositionally biased region" description="Basic and acidic residues" evidence="1">
    <location>
        <begin position="359"/>
        <end position="372"/>
    </location>
</feature>
<proteinExistence type="predicted"/>
<keyword evidence="3" id="KW-1185">Reference proteome</keyword>
<sequence length="513" mass="59999">MATDDFSFCCISSDEFNSIFKQVRRNRQRKREADHWERFIRKNQSSSDGDKKSSYTCEWRRAEKATQTDPERQMPVQHWAELVQKSQSIQHSENEVNVAQMVEESECEKEKIRPESTHSVSEPEHSLVRSEHPIKHESKSFEKKLQDLSHKIVLTADGMKLNEKPKDVNEIEYLRGKKRRLAFMTRFKRHYHYQLVCQINEIKKIPRNDNIAKTKRYVIAHKFVAAYQTVLYALIALEKHMLASCFSKKSFSWVKDFFEAVTELWELLHTYDIIDIDSNDTCNNIKLACNRLCEKICEDKLAEVRTVKKTDKHVCVYKPQKGRKNIVKGKNAKKNEMAEEAQSHISVPESGQVVPCQSNKKESIDCKWKDPGKISGELQKQNPLTDGHEENTKSNKPTEKSQESSKEGVTENVSKNIKVVCVKYSKKDQDNKEKAGSYRVKPNKFQVGKKNLRNYRRAFNAFKIQSDWYDDYRDKVVDRVVTRLTDEIIKEVVEEINVDDILKKLIDLELKEI</sequence>
<feature type="compositionally biased region" description="Basic and acidic residues" evidence="1">
    <location>
        <begin position="386"/>
        <end position="409"/>
    </location>
</feature>
<feature type="region of interest" description="Disordered" evidence="1">
    <location>
        <begin position="328"/>
        <end position="411"/>
    </location>
</feature>
<name>A0A8I6TK46_CIMLE</name>
<evidence type="ECO:0000256" key="1">
    <source>
        <dbReference type="SAM" id="MobiDB-lite"/>
    </source>
</evidence>
<dbReference type="AlphaFoldDB" id="A0A8I6TK46"/>
<protein>
    <submittedName>
        <fullName evidence="2">Uncharacterized protein</fullName>
    </submittedName>
</protein>
<dbReference type="GeneID" id="106672267"/>
<organism evidence="2 3">
    <name type="scientific">Cimex lectularius</name>
    <name type="common">Bed bug</name>
    <name type="synonym">Acanthia lectularia</name>
    <dbReference type="NCBI Taxonomy" id="79782"/>
    <lineage>
        <taxon>Eukaryota</taxon>
        <taxon>Metazoa</taxon>
        <taxon>Ecdysozoa</taxon>
        <taxon>Arthropoda</taxon>
        <taxon>Hexapoda</taxon>
        <taxon>Insecta</taxon>
        <taxon>Pterygota</taxon>
        <taxon>Neoptera</taxon>
        <taxon>Paraneoptera</taxon>
        <taxon>Hemiptera</taxon>
        <taxon>Heteroptera</taxon>
        <taxon>Panheteroptera</taxon>
        <taxon>Cimicomorpha</taxon>
        <taxon>Cimicidae</taxon>
        <taxon>Cimex</taxon>
    </lineage>
</organism>
<evidence type="ECO:0000313" key="3">
    <source>
        <dbReference type="Proteomes" id="UP000494040"/>
    </source>
</evidence>
<dbReference type="RefSeq" id="XP_014259042.1">
    <property type="nucleotide sequence ID" value="XM_014403556.2"/>
</dbReference>
<feature type="region of interest" description="Disordered" evidence="1">
    <location>
        <begin position="103"/>
        <end position="141"/>
    </location>
</feature>
<accession>A0A8I6TK46</accession>